<dbReference type="GO" id="GO:0006779">
    <property type="term" value="P:porphyrin-containing compound biosynthetic process"/>
    <property type="evidence" value="ECO:0007669"/>
    <property type="project" value="TreeGrafter"/>
</dbReference>
<dbReference type="InterPro" id="IPR023995">
    <property type="entry name" value="HemZ"/>
</dbReference>
<protein>
    <submittedName>
        <fullName evidence="2">Coproporphyrinogen III oxidase</fullName>
    </submittedName>
</protein>
<dbReference type="InterPro" id="IPR034505">
    <property type="entry name" value="Coproporphyrinogen-III_oxidase"/>
</dbReference>
<accession>A0A1D7XIF0</accession>
<dbReference type="Proteomes" id="UP000094652">
    <property type="component" value="Chromosome"/>
</dbReference>
<dbReference type="KEGG" id="ctae:BGI42_04785"/>
<reference evidence="3" key="1">
    <citation type="submission" date="2016-09" db="EMBL/GenBank/DDBJ databases">
        <title>Genomics of Clostridium taeniosporum, an organism which forms endospores with ribbon-like appendages.</title>
        <authorList>
            <person name="Walker J.R."/>
        </authorList>
    </citation>
    <scope>NUCLEOTIDE SEQUENCE [LARGE SCALE GENOMIC DNA]</scope>
    <source>
        <strain evidence="3">1/k</strain>
    </source>
</reference>
<sequence>MEIKINLNNLKYRYDVYQLFNIYFPLSEIKFVDDEFNYSFYIDEKVMKFSHKEYIKEESLGENVKYSLRRFIFSCLKEITKDEYPWGTLIGIRPSKIALKLLREGKSEKEIIDIFKKDYLAYEDKAKICVEIAKSEERFVNNEQNKISIYIGMAFCPTKCLYCSFTSNSIVGNKKLVNPYLQALIKEIKGISSYVNEKNLEIETVYFGGGTPTSVNDEQFKSVMNEIYNGFIKEKAVKEFTVECGRPDTITLDKLKTMKEYDVTRISINPQTMNDKTLKLIGRNHTVDDIKEKFKVARSLGFDDINMDIIIGLPGEGHKELIKTKDDLIELNPDSVTVHGLCLKRGSRMYENFILKKGLDIPKQEEIMKMYEESRNLAKQLKISPYYMYRQKNMVGNMENVGYARKGKECIYNIEMIEEKQTVIALGADAVSKIIFLNENRIERFANLKDIREYINRVDEMIDKKIKLLNTLY</sequence>
<dbReference type="SMART" id="SM00729">
    <property type="entry name" value="Elp3"/>
    <property type="match status" value="1"/>
</dbReference>
<organism evidence="2 3">
    <name type="scientific">Clostridium taeniosporum</name>
    <dbReference type="NCBI Taxonomy" id="394958"/>
    <lineage>
        <taxon>Bacteria</taxon>
        <taxon>Bacillati</taxon>
        <taxon>Bacillota</taxon>
        <taxon>Clostridia</taxon>
        <taxon>Eubacteriales</taxon>
        <taxon>Clostridiaceae</taxon>
        <taxon>Clostridium</taxon>
    </lineage>
</organism>
<evidence type="ECO:0000313" key="2">
    <source>
        <dbReference type="EMBL" id="AOR23076.1"/>
    </source>
</evidence>
<dbReference type="SFLD" id="SFLDG01065">
    <property type="entry name" value="anaerobic_coproporphyrinogen-I"/>
    <property type="match status" value="1"/>
</dbReference>
<dbReference type="Gene3D" id="3.80.30.20">
    <property type="entry name" value="tm_1862 like domain"/>
    <property type="match status" value="1"/>
</dbReference>
<dbReference type="PANTHER" id="PTHR13932">
    <property type="entry name" value="COPROPORPHYRINIGEN III OXIDASE"/>
    <property type="match status" value="1"/>
</dbReference>
<name>A0A1D7XIF0_9CLOT</name>
<evidence type="ECO:0000259" key="1">
    <source>
        <dbReference type="PROSITE" id="PS51918"/>
    </source>
</evidence>
<dbReference type="AlphaFoldDB" id="A0A1D7XIF0"/>
<dbReference type="NCBIfam" id="TIGR03994">
    <property type="entry name" value="rSAM_HemZ"/>
    <property type="match status" value="1"/>
</dbReference>
<dbReference type="SFLD" id="SFLDG01082">
    <property type="entry name" value="B12-binding_domain_containing"/>
    <property type="match status" value="1"/>
</dbReference>
<proteinExistence type="predicted"/>
<dbReference type="STRING" id="394958.BGI42_04785"/>
<gene>
    <name evidence="2" type="ORF">BGI42_04785</name>
</gene>
<feature type="domain" description="Radical SAM core" evidence="1">
    <location>
        <begin position="139"/>
        <end position="384"/>
    </location>
</feature>
<dbReference type="PROSITE" id="PS51918">
    <property type="entry name" value="RADICAL_SAM"/>
    <property type="match status" value="1"/>
</dbReference>
<dbReference type="Pfam" id="PF04055">
    <property type="entry name" value="Radical_SAM"/>
    <property type="match status" value="1"/>
</dbReference>
<dbReference type="InterPro" id="IPR023404">
    <property type="entry name" value="rSAM_horseshoe"/>
</dbReference>
<dbReference type="SFLD" id="SFLDS00029">
    <property type="entry name" value="Radical_SAM"/>
    <property type="match status" value="1"/>
</dbReference>
<dbReference type="NCBIfam" id="NF006060">
    <property type="entry name" value="PRK08207.1-3"/>
    <property type="match status" value="1"/>
</dbReference>
<keyword evidence="3" id="KW-1185">Reference proteome</keyword>
<dbReference type="PANTHER" id="PTHR13932:SF1">
    <property type="entry name" value="OXYGEN-INDEPENDENT COPROPORPHYRINOGEN-III OXIDASE-LIKE PROTEIN HEMZ"/>
    <property type="match status" value="1"/>
</dbReference>
<dbReference type="InterPro" id="IPR007197">
    <property type="entry name" value="rSAM"/>
</dbReference>
<dbReference type="SUPFAM" id="SSF102114">
    <property type="entry name" value="Radical SAM enzymes"/>
    <property type="match status" value="1"/>
</dbReference>
<dbReference type="InterPro" id="IPR006638">
    <property type="entry name" value="Elp3/MiaA/NifB-like_rSAM"/>
</dbReference>
<dbReference type="InterPro" id="IPR058240">
    <property type="entry name" value="rSAM_sf"/>
</dbReference>
<evidence type="ECO:0000313" key="3">
    <source>
        <dbReference type="Proteomes" id="UP000094652"/>
    </source>
</evidence>
<dbReference type="SFLD" id="SFLDF00310">
    <property type="entry name" value="oxygen-independent_coproporphy"/>
    <property type="match status" value="1"/>
</dbReference>
<dbReference type="GO" id="GO:0051539">
    <property type="term" value="F:4 iron, 4 sulfur cluster binding"/>
    <property type="evidence" value="ECO:0007669"/>
    <property type="project" value="TreeGrafter"/>
</dbReference>
<dbReference type="EMBL" id="CP017253">
    <property type="protein sequence ID" value="AOR23076.1"/>
    <property type="molecule type" value="Genomic_DNA"/>
</dbReference>
<dbReference type="GO" id="GO:0005737">
    <property type="term" value="C:cytoplasm"/>
    <property type="evidence" value="ECO:0007669"/>
    <property type="project" value="TreeGrafter"/>
</dbReference>
<dbReference type="GO" id="GO:0003824">
    <property type="term" value="F:catalytic activity"/>
    <property type="evidence" value="ECO:0007669"/>
    <property type="project" value="InterPro"/>
</dbReference>
<dbReference type="OrthoDB" id="9808022at2"/>
<dbReference type="RefSeq" id="WP_069679231.1">
    <property type="nucleotide sequence ID" value="NZ_CP017253.2"/>
</dbReference>